<sequence length="885" mass="97125">MSQLGTVYATKRRRRNGKSLKPPQKDGVTKSNPSKRHRERLNAELDTLASLLPFEQNILSKLDRLSILRLSVSYLRTKSYFQVVMHKDKEENSHHDSHYRARELAALAAYDHHHLDGEMFLQALNGFLLILTCDGEVFFATHSIESYLGFHQSDIVHQSVYELVHSEDREELQRQLMWNSFLPAESASLPLLDALSPQHCHLLERSFTVRFRCLLDNTSGFLRLDIRGRVKVLHGQNRKTEEPPLALFALCTPFGPPSLLEVPQKEVMFKSKHKLDLALVTMDQKGKMLLGYSDAELTNLGGYDLVHYDDLAYVASAHQELLKTGASGMIAYRFQTKDGGWQWLQTSSRLVYKNSKPDFVLSTHRPLMEEEGRDLLGKRTMDFKVSYLDAGLTNSYFSDSDTLTGSVMTPTLPAQPAPQRVNRRYKTQLRDFLTTCSRKRTKLSAQSSVSPPVTPTVASVDYLTADTSTAAAVAAAYSNLNTMYPTPYPPTAVAASTDPSLTTYIGHTGNYHQTLYSASALDNRYLTAATENLFQYRPLSSYYPEYHTGTAYNGFIDVSLPTYETHQLSSKTEEKLYCQQLGGSGESPKYSYVETRHPGSVSGSPYAASPVATASTMHPATTDMNVVRAGSRHSMEGGASSSNSAGSSPVTGTTNGMLTPKIEDVKPEVYNNEVPRQTVLMWGAPPQRTPPRNNGSYSPPTPHSTHSSTHSTNTTGDPLKSLAEMNSINGDCKWRQTSPTDQQVTAPSPPRNNKTQQSQHQQQYPVTTSQYQTAAVAAANTIGYNTHSHPGPGGHGEPGSEHATVSCGNGDGGGNRHGHGHRGGQQHQQQQQRLVPPSAPPPPPRSGIISGGNGGNGPNCPTDSKPDAGSPLLSISEVTNTLLNQ</sequence>
<dbReference type="FunFam" id="3.30.450.20:FF:000074">
    <property type="entry name" value="Aryl hydrocarbon receptor"/>
    <property type="match status" value="1"/>
</dbReference>
<feature type="region of interest" description="Disordered" evidence="8">
    <location>
        <begin position="1"/>
        <end position="37"/>
    </location>
</feature>
<feature type="region of interest" description="Disordered" evidence="8">
    <location>
        <begin position="630"/>
        <end position="770"/>
    </location>
</feature>
<dbReference type="InterPro" id="IPR035965">
    <property type="entry name" value="PAS-like_dom_sf"/>
</dbReference>
<dbReference type="InterPro" id="IPR011598">
    <property type="entry name" value="bHLH_dom"/>
</dbReference>
<dbReference type="NCBIfam" id="TIGR00229">
    <property type="entry name" value="sensory_box"/>
    <property type="match status" value="1"/>
</dbReference>
<dbReference type="PANTHER" id="PTHR10649">
    <property type="entry name" value="ARYL HYDROCARBON RECEPTOR"/>
    <property type="match status" value="1"/>
</dbReference>
<evidence type="ECO:0000259" key="9">
    <source>
        <dbReference type="PROSITE" id="PS50112"/>
    </source>
</evidence>
<dbReference type="InterPro" id="IPR000014">
    <property type="entry name" value="PAS"/>
</dbReference>
<organism evidence="11 12">
    <name type="scientific">Cardiocondyla obscurior</name>
    <dbReference type="NCBI Taxonomy" id="286306"/>
    <lineage>
        <taxon>Eukaryota</taxon>
        <taxon>Metazoa</taxon>
        <taxon>Ecdysozoa</taxon>
        <taxon>Arthropoda</taxon>
        <taxon>Hexapoda</taxon>
        <taxon>Insecta</taxon>
        <taxon>Pterygota</taxon>
        <taxon>Neoptera</taxon>
        <taxon>Endopterygota</taxon>
        <taxon>Hymenoptera</taxon>
        <taxon>Apocrita</taxon>
        <taxon>Aculeata</taxon>
        <taxon>Formicoidea</taxon>
        <taxon>Formicidae</taxon>
        <taxon>Myrmicinae</taxon>
        <taxon>Cardiocondyla</taxon>
    </lineage>
</organism>
<dbReference type="CDD" id="cd00130">
    <property type="entry name" value="PAS"/>
    <property type="match status" value="2"/>
</dbReference>
<dbReference type="EMBL" id="JADYXP020000010">
    <property type="protein sequence ID" value="KAL0115717.1"/>
    <property type="molecule type" value="Genomic_DNA"/>
</dbReference>
<keyword evidence="4" id="KW-0238">DNA-binding</keyword>
<feature type="compositionally biased region" description="Low complexity" evidence="8">
    <location>
        <begin position="703"/>
        <end position="715"/>
    </location>
</feature>
<dbReference type="InterPro" id="IPR013655">
    <property type="entry name" value="PAS_fold_3"/>
</dbReference>
<dbReference type="FunFam" id="3.30.450.20:FF:000069">
    <property type="entry name" value="Aryl hydrocarbon receptor"/>
    <property type="match status" value="1"/>
</dbReference>
<keyword evidence="3" id="KW-0805">Transcription regulation</keyword>
<dbReference type="GO" id="GO:0006805">
    <property type="term" value="P:xenobiotic metabolic process"/>
    <property type="evidence" value="ECO:0007669"/>
    <property type="project" value="InterPro"/>
</dbReference>
<feature type="compositionally biased region" description="Polar residues" evidence="8">
    <location>
        <begin position="876"/>
        <end position="885"/>
    </location>
</feature>
<feature type="domain" description="PAS" evidence="9">
    <location>
        <begin position="121"/>
        <end position="176"/>
    </location>
</feature>
<dbReference type="InterPro" id="IPR036638">
    <property type="entry name" value="HLH_DNA-bd_sf"/>
</dbReference>
<dbReference type="GO" id="GO:0046983">
    <property type="term" value="F:protein dimerization activity"/>
    <property type="evidence" value="ECO:0007669"/>
    <property type="project" value="InterPro"/>
</dbReference>
<dbReference type="GO" id="GO:0034751">
    <property type="term" value="C:aryl hydrocarbon receptor complex"/>
    <property type="evidence" value="ECO:0007669"/>
    <property type="project" value="TreeGrafter"/>
</dbReference>
<evidence type="ECO:0000256" key="1">
    <source>
        <dbReference type="ARBA" id="ARBA00004123"/>
    </source>
</evidence>
<evidence type="ECO:0000256" key="8">
    <source>
        <dbReference type="SAM" id="MobiDB-lite"/>
    </source>
</evidence>
<feature type="compositionally biased region" description="Polar residues" evidence="8">
    <location>
        <begin position="724"/>
        <end position="755"/>
    </location>
</feature>
<dbReference type="GO" id="GO:0004879">
    <property type="term" value="F:nuclear receptor activity"/>
    <property type="evidence" value="ECO:0007669"/>
    <property type="project" value="TreeGrafter"/>
</dbReference>
<dbReference type="GO" id="GO:0045944">
    <property type="term" value="P:positive regulation of transcription by RNA polymerase II"/>
    <property type="evidence" value="ECO:0007669"/>
    <property type="project" value="UniProtKB-ARBA"/>
</dbReference>
<comment type="caution">
    <text evidence="11">The sequence shown here is derived from an EMBL/GenBank/DDBJ whole genome shotgun (WGS) entry which is preliminary data.</text>
</comment>
<dbReference type="AlphaFoldDB" id="A0AAW2FNK7"/>
<dbReference type="InterPro" id="IPR013767">
    <property type="entry name" value="PAS_fold"/>
</dbReference>
<dbReference type="SUPFAM" id="SSF47459">
    <property type="entry name" value="HLH, helix-loop-helix DNA-binding domain"/>
    <property type="match status" value="1"/>
</dbReference>
<proteinExistence type="predicted"/>
<evidence type="ECO:0000256" key="3">
    <source>
        <dbReference type="ARBA" id="ARBA00023015"/>
    </source>
</evidence>
<feature type="region of interest" description="Disordered" evidence="8">
    <location>
        <begin position="783"/>
        <end position="885"/>
    </location>
</feature>
<evidence type="ECO:0000313" key="12">
    <source>
        <dbReference type="Proteomes" id="UP001430953"/>
    </source>
</evidence>
<evidence type="ECO:0000256" key="2">
    <source>
        <dbReference type="ARBA" id="ARBA00022737"/>
    </source>
</evidence>
<dbReference type="Proteomes" id="UP001430953">
    <property type="component" value="Unassembled WGS sequence"/>
</dbReference>
<dbReference type="PROSITE" id="PS50112">
    <property type="entry name" value="PAS"/>
    <property type="match status" value="1"/>
</dbReference>
<dbReference type="FunFam" id="4.10.280.10:FF:000041">
    <property type="entry name" value="aryl hydrocarbon receptor repressor"/>
    <property type="match status" value="1"/>
</dbReference>
<keyword evidence="5" id="KW-0010">Activator</keyword>
<keyword evidence="7" id="KW-0539">Nucleus</keyword>
<feature type="domain" description="BHLH" evidence="10">
    <location>
        <begin position="25"/>
        <end position="78"/>
    </location>
</feature>
<evidence type="ECO:0000313" key="11">
    <source>
        <dbReference type="EMBL" id="KAL0115717.1"/>
    </source>
</evidence>
<comment type="subcellular location">
    <subcellularLocation>
        <location evidence="1">Nucleus</location>
    </subcellularLocation>
</comment>
<dbReference type="SMART" id="SM00091">
    <property type="entry name" value="PAS"/>
    <property type="match status" value="2"/>
</dbReference>
<evidence type="ECO:0008006" key="13">
    <source>
        <dbReference type="Google" id="ProtNLM"/>
    </source>
</evidence>
<evidence type="ECO:0000256" key="5">
    <source>
        <dbReference type="ARBA" id="ARBA00023159"/>
    </source>
</evidence>
<dbReference type="SUPFAM" id="SSF55785">
    <property type="entry name" value="PYP-like sensor domain (PAS domain)"/>
    <property type="match status" value="2"/>
</dbReference>
<dbReference type="Pfam" id="PF08447">
    <property type="entry name" value="PAS_3"/>
    <property type="match status" value="1"/>
</dbReference>
<dbReference type="Gene3D" id="3.30.450.20">
    <property type="entry name" value="PAS domain"/>
    <property type="match status" value="2"/>
</dbReference>
<dbReference type="Gene3D" id="4.10.280.10">
    <property type="entry name" value="Helix-loop-helix DNA-binding domain"/>
    <property type="match status" value="1"/>
</dbReference>
<feature type="compositionally biased region" description="Low complexity" evidence="8">
    <location>
        <begin position="637"/>
        <end position="648"/>
    </location>
</feature>
<evidence type="ECO:0000256" key="7">
    <source>
        <dbReference type="ARBA" id="ARBA00023242"/>
    </source>
</evidence>
<dbReference type="InterPro" id="IPR039091">
    <property type="entry name" value="AHR/AHRR"/>
</dbReference>
<evidence type="ECO:0000256" key="6">
    <source>
        <dbReference type="ARBA" id="ARBA00023163"/>
    </source>
</evidence>
<reference evidence="11 12" key="1">
    <citation type="submission" date="2023-03" db="EMBL/GenBank/DDBJ databases">
        <title>High recombination rates correlate with genetic variation in Cardiocondyla obscurior ants.</title>
        <authorList>
            <person name="Errbii M."/>
        </authorList>
    </citation>
    <scope>NUCLEOTIDE SEQUENCE [LARGE SCALE GENOMIC DNA]</scope>
    <source>
        <strain evidence="11">Alpha-2009</strain>
        <tissue evidence="11">Whole body</tissue>
    </source>
</reference>
<dbReference type="Pfam" id="PF00010">
    <property type="entry name" value="HLH"/>
    <property type="match status" value="1"/>
</dbReference>
<evidence type="ECO:0000256" key="4">
    <source>
        <dbReference type="ARBA" id="ARBA00023125"/>
    </source>
</evidence>
<dbReference type="GO" id="GO:0005634">
    <property type="term" value="C:nucleus"/>
    <property type="evidence" value="ECO:0007669"/>
    <property type="project" value="UniProtKB-SubCell"/>
</dbReference>
<dbReference type="PROSITE" id="PS50888">
    <property type="entry name" value="BHLH"/>
    <property type="match status" value="1"/>
</dbReference>
<keyword evidence="6" id="KW-0804">Transcription</keyword>
<dbReference type="CDD" id="cd19730">
    <property type="entry name" value="bHLH-PAS_spineless_like"/>
    <property type="match status" value="1"/>
</dbReference>
<gene>
    <name evidence="11" type="ORF">PUN28_010919</name>
</gene>
<dbReference type="SMART" id="SM00353">
    <property type="entry name" value="HLH"/>
    <property type="match status" value="1"/>
</dbReference>
<evidence type="ECO:0000259" key="10">
    <source>
        <dbReference type="PROSITE" id="PS50888"/>
    </source>
</evidence>
<protein>
    <recommendedName>
        <fullName evidence="13">Aryl hydrocarbon receptor</fullName>
    </recommendedName>
</protein>
<keyword evidence="2" id="KW-0677">Repeat</keyword>
<dbReference type="PANTHER" id="PTHR10649:SF12">
    <property type="entry name" value="SPINELESS, ISOFORM C"/>
    <property type="match status" value="1"/>
</dbReference>
<dbReference type="GO" id="GO:0000976">
    <property type="term" value="F:transcription cis-regulatory region binding"/>
    <property type="evidence" value="ECO:0007669"/>
    <property type="project" value="TreeGrafter"/>
</dbReference>
<dbReference type="InterPro" id="IPR001610">
    <property type="entry name" value="PAC"/>
</dbReference>
<accession>A0AAW2FNK7</accession>
<keyword evidence="12" id="KW-1185">Reference proteome</keyword>
<dbReference type="Pfam" id="PF00989">
    <property type="entry name" value="PAS"/>
    <property type="match status" value="1"/>
</dbReference>
<dbReference type="SMART" id="SM00086">
    <property type="entry name" value="PAC"/>
    <property type="match status" value="1"/>
</dbReference>
<name>A0AAW2FNK7_9HYME</name>